<feature type="transmembrane region" description="Helical" evidence="1">
    <location>
        <begin position="462"/>
        <end position="483"/>
    </location>
</feature>
<keyword evidence="1" id="KW-0472">Membrane</keyword>
<feature type="transmembrane region" description="Helical" evidence="1">
    <location>
        <begin position="36"/>
        <end position="55"/>
    </location>
</feature>
<dbReference type="PANTHER" id="PTHR37422">
    <property type="entry name" value="TEICHURONIC ACID BIOSYNTHESIS PROTEIN TUAE"/>
    <property type="match status" value="1"/>
</dbReference>
<gene>
    <name evidence="2" type="ORF">GJ700_20940</name>
</gene>
<feature type="transmembrane region" description="Helical" evidence="1">
    <location>
        <begin position="176"/>
        <end position="204"/>
    </location>
</feature>
<dbReference type="PANTHER" id="PTHR37422:SF23">
    <property type="entry name" value="TEICHURONIC ACID BIOSYNTHESIS PROTEIN TUAE"/>
    <property type="match status" value="1"/>
</dbReference>
<dbReference type="Proteomes" id="UP000446768">
    <property type="component" value="Unassembled WGS sequence"/>
</dbReference>
<feature type="transmembrane region" description="Helical" evidence="1">
    <location>
        <begin position="85"/>
        <end position="102"/>
    </location>
</feature>
<dbReference type="RefSeq" id="WP_154377502.1">
    <property type="nucleotide sequence ID" value="NZ_WKJJ01000013.1"/>
</dbReference>
<name>A0A7X2IQM5_9BURK</name>
<keyword evidence="1" id="KW-0812">Transmembrane</keyword>
<protein>
    <recommendedName>
        <fullName evidence="4">O-antigen ligase domain-containing protein</fullName>
    </recommendedName>
</protein>
<reference evidence="2 3" key="1">
    <citation type="submission" date="2019-11" db="EMBL/GenBank/DDBJ databases">
        <title>Novel species isolated from a subtropical stream in China.</title>
        <authorList>
            <person name="Lu H."/>
        </authorList>
    </citation>
    <scope>NUCLEOTIDE SEQUENCE [LARGE SCALE GENOMIC DNA]</scope>
    <source>
        <strain evidence="2 3">FT92W</strain>
    </source>
</reference>
<feature type="transmembrane region" description="Helical" evidence="1">
    <location>
        <begin position="147"/>
        <end position="164"/>
    </location>
</feature>
<keyword evidence="3" id="KW-1185">Reference proteome</keyword>
<sequence>MLTSQRSGPWAGVLLFVLILATASFFGLLLGAEMHILVALFLMALLALPMMYLALYGFQDHSGWLLASGFCLMYIAQMLQSKGVPIGYAMEFVVFVFILSSLRQLLRVAKDDAALRWMILLFAGYLALLVISSLLGRSRPRAAAWQLQYTLKLPLMFTLGMLIVHGERATATLRTIVAWSWLFFVPFLALEMAAPGLFIKLMGYTSDVHVNPVLGMGGRLRGPFSHSGYMALMCGLLGATAAVQWMGGHGRRWLALAALYTLMVVSTGQRQELASLLLVYVLFFTIGARRHMSWLLFGAVIGAAVLAVASLYLEHNPFQEILLQWGGGRNSQLSERGVLTQQGLAVADKYFPLGAGLGTYGSAGAQKFDLSLMVDLGFNRYWWFRQGMFIVDTYWPSIAAEGGYIACALLLVMFAVMWLVVYRRAVRAQGETQAILLVALAALTLALANSPTSAVISDPRGVFVFWLLAGCAWRASVAARVAAPVTAVANRATSADPNRHNAPADLSYTFRPHRPSAPITLRTQ</sequence>
<organism evidence="2 3">
    <name type="scientific">Pseudoduganella rivuli</name>
    <dbReference type="NCBI Taxonomy" id="2666085"/>
    <lineage>
        <taxon>Bacteria</taxon>
        <taxon>Pseudomonadati</taxon>
        <taxon>Pseudomonadota</taxon>
        <taxon>Betaproteobacteria</taxon>
        <taxon>Burkholderiales</taxon>
        <taxon>Oxalobacteraceae</taxon>
        <taxon>Telluria group</taxon>
        <taxon>Pseudoduganella</taxon>
    </lineage>
</organism>
<feature type="transmembrane region" description="Helical" evidence="1">
    <location>
        <begin position="12"/>
        <end position="30"/>
    </location>
</feature>
<evidence type="ECO:0008006" key="4">
    <source>
        <dbReference type="Google" id="ProtNLM"/>
    </source>
</evidence>
<keyword evidence="1" id="KW-1133">Transmembrane helix</keyword>
<dbReference type="InterPro" id="IPR051533">
    <property type="entry name" value="WaaL-like"/>
</dbReference>
<dbReference type="EMBL" id="WKJJ01000013">
    <property type="protein sequence ID" value="MRV74179.1"/>
    <property type="molecule type" value="Genomic_DNA"/>
</dbReference>
<dbReference type="AlphaFoldDB" id="A0A7X2IQM5"/>
<comment type="caution">
    <text evidence="2">The sequence shown here is derived from an EMBL/GenBank/DDBJ whole genome shotgun (WGS) entry which is preliminary data.</text>
</comment>
<accession>A0A7X2IQM5</accession>
<feature type="transmembrane region" description="Helical" evidence="1">
    <location>
        <begin position="114"/>
        <end position="135"/>
    </location>
</feature>
<feature type="transmembrane region" description="Helical" evidence="1">
    <location>
        <begin position="403"/>
        <end position="422"/>
    </location>
</feature>
<proteinExistence type="predicted"/>
<evidence type="ECO:0000256" key="1">
    <source>
        <dbReference type="SAM" id="Phobius"/>
    </source>
</evidence>
<evidence type="ECO:0000313" key="2">
    <source>
        <dbReference type="EMBL" id="MRV74179.1"/>
    </source>
</evidence>
<feature type="transmembrane region" description="Helical" evidence="1">
    <location>
        <begin position="62"/>
        <end position="79"/>
    </location>
</feature>
<evidence type="ECO:0000313" key="3">
    <source>
        <dbReference type="Proteomes" id="UP000446768"/>
    </source>
</evidence>
<feature type="transmembrane region" description="Helical" evidence="1">
    <location>
        <begin position="295"/>
        <end position="313"/>
    </location>
</feature>
<feature type="transmembrane region" description="Helical" evidence="1">
    <location>
        <begin position="434"/>
        <end position="456"/>
    </location>
</feature>
<feature type="transmembrane region" description="Helical" evidence="1">
    <location>
        <begin position="224"/>
        <end position="243"/>
    </location>
</feature>